<evidence type="ECO:0000313" key="2">
    <source>
        <dbReference type="EMBL" id="KKW35871.1"/>
    </source>
</evidence>
<comment type="caution">
    <text evidence="2">The sequence shown here is derived from an EMBL/GenBank/DDBJ whole genome shotgun (WGS) entry which is preliminary data.</text>
</comment>
<dbReference type="EMBL" id="LCRO01000002">
    <property type="protein sequence ID" value="KKW35871.1"/>
    <property type="molecule type" value="Genomic_DNA"/>
</dbReference>
<accession>A0A0G1XXZ1</accession>
<dbReference type="AlphaFoldDB" id="A0A0G1XXZ1"/>
<name>A0A0G1XXZ1_9BACT</name>
<keyword evidence="1" id="KW-1133">Transmembrane helix</keyword>
<protein>
    <submittedName>
        <fullName evidence="2">Uncharacterized protein</fullName>
    </submittedName>
</protein>
<evidence type="ECO:0000256" key="1">
    <source>
        <dbReference type="SAM" id="Phobius"/>
    </source>
</evidence>
<dbReference type="Proteomes" id="UP000034740">
    <property type="component" value="Unassembled WGS sequence"/>
</dbReference>
<keyword evidence="1" id="KW-0472">Membrane</keyword>
<reference evidence="2 3" key="1">
    <citation type="journal article" date="2015" name="Nature">
        <title>rRNA introns, odd ribosomes, and small enigmatic genomes across a large radiation of phyla.</title>
        <authorList>
            <person name="Brown C.T."/>
            <person name="Hug L.A."/>
            <person name="Thomas B.C."/>
            <person name="Sharon I."/>
            <person name="Castelle C.J."/>
            <person name="Singh A."/>
            <person name="Wilkins M.J."/>
            <person name="Williams K.H."/>
            <person name="Banfield J.F."/>
        </authorList>
    </citation>
    <scope>NUCLEOTIDE SEQUENCE [LARGE SCALE GENOMIC DNA]</scope>
</reference>
<keyword evidence="1" id="KW-0812">Transmembrane</keyword>
<organism evidence="2 3">
    <name type="scientific">Candidatus Adlerbacteria bacterium GW2011_GWA1_54_10</name>
    <dbReference type="NCBI Taxonomy" id="1618605"/>
    <lineage>
        <taxon>Bacteria</taxon>
        <taxon>Candidatus Adleribacteriota</taxon>
    </lineage>
</organism>
<gene>
    <name evidence="2" type="ORF">UY83_C0002G0028</name>
</gene>
<proteinExistence type="predicted"/>
<evidence type="ECO:0000313" key="3">
    <source>
        <dbReference type="Proteomes" id="UP000034740"/>
    </source>
</evidence>
<sequence>MRRRSSGEITHFCIIDMPENNQQGGLSWTVPVSVPAVKEKISNAAPALVHAKPAQKLGNAAKYAGFFAVGVIAGILLAWGWSAWRVSISSTFAETGSSQNTGSALEEESAGLVVATPQRAGISVQISEVSVSAPTWIVVYENNGGEPGNALGATLFFPSSKQGAITLLRGTVAGQTYLVGKRADDGDRRFSLTKDAPLTEDGVSKFAQFMAN</sequence>
<feature type="transmembrane region" description="Helical" evidence="1">
    <location>
        <begin position="63"/>
        <end position="84"/>
    </location>
</feature>